<dbReference type="SUPFAM" id="SSF53300">
    <property type="entry name" value="vWA-like"/>
    <property type="match status" value="1"/>
</dbReference>
<evidence type="ECO:0000259" key="3">
    <source>
        <dbReference type="PROSITE" id="PS50234"/>
    </source>
</evidence>
<dbReference type="PROSITE" id="PS50234">
    <property type="entry name" value="VWFA"/>
    <property type="match status" value="1"/>
</dbReference>
<reference evidence="4 5" key="1">
    <citation type="submission" date="2018-01" db="EMBL/GenBank/DDBJ databases">
        <title>A novel member of the phylum Bacteroidetes isolated from glacier ice.</title>
        <authorList>
            <person name="Liu Q."/>
            <person name="Xin Y.-H."/>
        </authorList>
    </citation>
    <scope>NUCLEOTIDE SEQUENCE [LARGE SCALE GENOMIC DNA]</scope>
    <source>
        <strain evidence="4 5">RB1R16</strain>
    </source>
</reference>
<dbReference type="InterPro" id="IPR002035">
    <property type="entry name" value="VWF_A"/>
</dbReference>
<keyword evidence="5" id="KW-1185">Reference proteome</keyword>
<organism evidence="4 5">
    <name type="scientific">Flavipsychrobacter stenotrophus</name>
    <dbReference type="NCBI Taxonomy" id="2077091"/>
    <lineage>
        <taxon>Bacteria</taxon>
        <taxon>Pseudomonadati</taxon>
        <taxon>Bacteroidota</taxon>
        <taxon>Chitinophagia</taxon>
        <taxon>Chitinophagales</taxon>
        <taxon>Chitinophagaceae</taxon>
        <taxon>Flavipsychrobacter</taxon>
    </lineage>
</organism>
<dbReference type="Proteomes" id="UP000239872">
    <property type="component" value="Unassembled WGS sequence"/>
</dbReference>
<evidence type="ECO:0000313" key="4">
    <source>
        <dbReference type="EMBL" id="PQJ10471.1"/>
    </source>
</evidence>
<sequence length="863" mass="95816">MKLRVFILFIFSLSFVFRSVAQEKSDYTQSRILFLLDESSSMLQTWSTGKEKHKIANEIINRLMDSVNAVNSDVQFSLRVFGNQHTVPEHDCHDTKSEVPFSPDNKAQMSFRLDDLHPLGVTAIAYSLSEAADKDLLDEAHNAYSIILITDGGESCNGDICGVMDKLIRNKVFFKPYVLSLEDLPELKSEYACLGNYLPVTKRSDITKAVTTIVDAFRPMLKMTKVDYQKMQVIASKAPSALKVNMPAVKAEVPVVEPPKPKPVDTVVAPVKKSAIEVNEEPKRPAPVKMSLAKRPKWRNMFVAPPVLKAPSLVTIIPPAIKVSEDDVAIPHAAPVKLVVANMPKLKKLPVAKASLTSLTTVNVIVPDIKIELPVIRPAAITMVMAKMPKLKKLPLTKTSFPGFTTMAVTVPVINIEIPVDRPAPVKLAKVQPGKMRRFAVQKAAPFVAAKFPPVQFSMDVDPADIAPARPASFKMQSVKITGLKKFNTSLPALTPLKKLKVVAPDIKVEMPEPEKPVVVTPPTPPPPPVVARTPLKLPKAKRGNFRMHLLYVNTFLDSDLKPVKVPPVPIFKITEPTPVPPKPTTPVKPKPGKPVTTSTLPATPKTGEYTVEHTDAQETTLEVYLTNGRGKFYSTTPRVVLFDPKNNNKELKRFFRTVDEAGNPDPQTNLPIGPLDLTIVGRDDLLAHVDIQQNKHNKVFVKVNNFTLFFRYDGAPDRPVKEFTATVTQRNVNNGKMIEQKCSDRKEYEPGNYHIVVHSFPEEVFNADLDDFSRGLTIAQPGFVKFTSEVNTNTIGLYKELGDKFLQFATLNLSDPKTQHLQIQPGKYQVHYNNGQTKFAASERVITFIVKSTQETEVVLVK</sequence>
<dbReference type="InterPro" id="IPR036465">
    <property type="entry name" value="vWFA_dom_sf"/>
</dbReference>
<dbReference type="Gene3D" id="3.40.50.410">
    <property type="entry name" value="von Willebrand factor, type A domain"/>
    <property type="match status" value="1"/>
</dbReference>
<feature type="chain" id="PRO_5015673452" description="VWFA domain-containing protein" evidence="2">
    <location>
        <begin position="22"/>
        <end position="863"/>
    </location>
</feature>
<keyword evidence="2" id="KW-0732">Signal</keyword>
<comment type="caution">
    <text evidence="4">The sequence shown here is derived from an EMBL/GenBank/DDBJ whole genome shotgun (WGS) entry which is preliminary data.</text>
</comment>
<evidence type="ECO:0000313" key="5">
    <source>
        <dbReference type="Proteomes" id="UP000239872"/>
    </source>
</evidence>
<evidence type="ECO:0000256" key="2">
    <source>
        <dbReference type="SAM" id="SignalP"/>
    </source>
</evidence>
<feature type="signal peptide" evidence="2">
    <location>
        <begin position="1"/>
        <end position="21"/>
    </location>
</feature>
<dbReference type="OrthoDB" id="5348860at2"/>
<feature type="region of interest" description="Disordered" evidence="1">
    <location>
        <begin position="577"/>
        <end position="607"/>
    </location>
</feature>
<evidence type="ECO:0000256" key="1">
    <source>
        <dbReference type="SAM" id="MobiDB-lite"/>
    </source>
</evidence>
<proteinExistence type="predicted"/>
<feature type="compositionally biased region" description="Pro residues" evidence="1">
    <location>
        <begin position="578"/>
        <end position="590"/>
    </location>
</feature>
<dbReference type="EMBL" id="PPSL01000003">
    <property type="protein sequence ID" value="PQJ10471.1"/>
    <property type="molecule type" value="Genomic_DNA"/>
</dbReference>
<protein>
    <recommendedName>
        <fullName evidence="3">VWFA domain-containing protein</fullName>
    </recommendedName>
</protein>
<gene>
    <name evidence="4" type="ORF">CJD36_010875</name>
</gene>
<dbReference type="RefSeq" id="WP_105039199.1">
    <property type="nucleotide sequence ID" value="NZ_PPSL01000003.1"/>
</dbReference>
<name>A0A2S7SV20_9BACT</name>
<dbReference type="SMART" id="SM00327">
    <property type="entry name" value="VWA"/>
    <property type="match status" value="1"/>
</dbReference>
<feature type="domain" description="VWFA" evidence="3">
    <location>
        <begin position="31"/>
        <end position="172"/>
    </location>
</feature>
<dbReference type="AlphaFoldDB" id="A0A2S7SV20"/>
<dbReference type="CDD" id="cd00198">
    <property type="entry name" value="vWFA"/>
    <property type="match status" value="1"/>
</dbReference>
<dbReference type="Pfam" id="PF00092">
    <property type="entry name" value="VWA"/>
    <property type="match status" value="1"/>
</dbReference>
<accession>A0A2S7SV20</accession>